<dbReference type="PANTHER" id="PTHR33973:SF4">
    <property type="entry name" value="OS07G0153300 PROTEIN"/>
    <property type="match status" value="1"/>
</dbReference>
<dbReference type="PANTHER" id="PTHR33973">
    <property type="entry name" value="OS07G0153300 PROTEIN"/>
    <property type="match status" value="1"/>
</dbReference>
<sequence>MVTAAGCIYAGEVMHRRCFPAAYRFRYRVFSLYIDVDRIDAAAAHCRLFSHNRFNLFSFHDRDHGPRDGSSLRAWAERLLDAAGLPSAGTRIHLLCFPRLLGYGFNPLSLWYVEAADGGLIAILCEVHNTFGESHTYILHAQGAQLAWPVTGEHDKRFHVSPFIDMQARYHFRLSRPDARLQYVIREYQQGRLLLAAVQTGRRRPLSDRTWLALALRMPLMTFKIMAMIHWQALKLWLRRVPFHPKPSPPRKEFSS</sequence>
<dbReference type="Proteomes" id="UP000218765">
    <property type="component" value="Chromosome"/>
</dbReference>
<evidence type="ECO:0008006" key="3">
    <source>
        <dbReference type="Google" id="ProtNLM"/>
    </source>
</evidence>
<evidence type="ECO:0000313" key="2">
    <source>
        <dbReference type="Proteomes" id="UP000218765"/>
    </source>
</evidence>
<dbReference type="Pfam" id="PF07103">
    <property type="entry name" value="DUF1365"/>
    <property type="match status" value="1"/>
</dbReference>
<accession>A0A1Z4VRL1</accession>
<reference evidence="1 2" key="1">
    <citation type="submission" date="2017-05" db="EMBL/GenBank/DDBJ databases">
        <title>Thiocyanate degradation by Thiohalobacter thiocyanaticus FOKN1.</title>
        <authorList>
            <person name="Oshiki M."/>
            <person name="Fukushima T."/>
            <person name="Kawano S."/>
            <person name="Nakagawa J."/>
        </authorList>
    </citation>
    <scope>NUCLEOTIDE SEQUENCE [LARGE SCALE GENOMIC DNA]</scope>
    <source>
        <strain evidence="1 2">FOKN1</strain>
    </source>
</reference>
<protein>
    <recommendedName>
        <fullName evidence="3">DUF1365 domain-containing protein</fullName>
    </recommendedName>
</protein>
<name>A0A1Z4VRL1_9GAMM</name>
<dbReference type="AlphaFoldDB" id="A0A1Z4VRL1"/>
<dbReference type="OrthoDB" id="9778801at2"/>
<keyword evidence="2" id="KW-1185">Reference proteome</keyword>
<dbReference type="EMBL" id="AP018052">
    <property type="protein sequence ID" value="BAZ94123.1"/>
    <property type="molecule type" value="Genomic_DNA"/>
</dbReference>
<dbReference type="InterPro" id="IPR010775">
    <property type="entry name" value="DUF1365"/>
</dbReference>
<organism evidence="1 2">
    <name type="scientific">Thiohalobacter thiocyanaticus</name>
    <dbReference type="NCBI Taxonomy" id="585455"/>
    <lineage>
        <taxon>Bacteria</taxon>
        <taxon>Pseudomonadati</taxon>
        <taxon>Pseudomonadota</taxon>
        <taxon>Gammaproteobacteria</taxon>
        <taxon>Thiohalobacterales</taxon>
        <taxon>Thiohalobacteraceae</taxon>
        <taxon>Thiohalobacter</taxon>
    </lineage>
</organism>
<gene>
    <name evidence="1" type="ORF">FOKN1_1737</name>
</gene>
<dbReference type="KEGG" id="ttc:FOKN1_1737"/>
<evidence type="ECO:0000313" key="1">
    <source>
        <dbReference type="EMBL" id="BAZ94123.1"/>
    </source>
</evidence>
<proteinExistence type="predicted"/>